<evidence type="ECO:0000313" key="2">
    <source>
        <dbReference type="Proteomes" id="UP001234297"/>
    </source>
</evidence>
<dbReference type="Proteomes" id="UP001234297">
    <property type="component" value="Chromosome 7"/>
</dbReference>
<accession>A0ACC2LA87</accession>
<name>A0ACC2LA87_PERAE</name>
<protein>
    <submittedName>
        <fullName evidence="1">Uncharacterized protein</fullName>
    </submittedName>
</protein>
<sequence>MANPESSSTLGSSTPVIHVQSENSGFKAGITFTEVNSDVWSQILEMHIAGCEKLEYIMGTIPQPKATDASYAKWHAENQKVKGWLLTSMSPEIMKRYLRLRTAREIWNALAKAFYDGSDESQIFALNQRAFSTKQNRSYEIGAARPERLCTHCGGTGHTKSRCYELIGYPEWWDPAKAPSKRNSKPKSHASVAVAEHSNNTPEEASSLIATSGNLGKALNASAPNNNSAWIIDSGATDHMTFDVNHIQSMKPSKQPIVSTANGTPSPVIGEGSITLTKDLNLDSVLVVHSLNYNLLSVAQITCALHCIVIFWPNLCVFKDIRTRRTIGYGTRRGKLYHLDLTPASSNQLAQVLTVDRPTKIQNSEIWLWHRLLGHASFGYLKKLFPKLFSQLTDSDFKCDICELAKSHRVSFSIRMNKSPVPFMVVHSDFQTPFNVLHEAISAPTVPNLSPRVFGCVAFVHLHKPLTNKLEPRPPRCVFVGYASHQKGYRCYHPPSRKIYVTLDVIFHEDEMYYSIPESPLLGEGWCEESQTLNHSLDILDSMSSDNLDNNGKCPDEANGHIQEDVNRQDQIEVVPPVSPSLPTLVSPVSQSPQVPTFPIQSVPFNQLLSEAGSISESQVNSEPPDSISESQVNLEPHLKVLPNRVTRGIPRVNYEPVLNSKTKDRAAASVASAEVGKLSVAVGVASDEFLGTGVDSLSASLSKRT</sequence>
<evidence type="ECO:0000313" key="1">
    <source>
        <dbReference type="EMBL" id="KAJ8630111.1"/>
    </source>
</evidence>
<organism evidence="1 2">
    <name type="scientific">Persea americana</name>
    <name type="common">Avocado</name>
    <dbReference type="NCBI Taxonomy" id="3435"/>
    <lineage>
        <taxon>Eukaryota</taxon>
        <taxon>Viridiplantae</taxon>
        <taxon>Streptophyta</taxon>
        <taxon>Embryophyta</taxon>
        <taxon>Tracheophyta</taxon>
        <taxon>Spermatophyta</taxon>
        <taxon>Magnoliopsida</taxon>
        <taxon>Magnoliidae</taxon>
        <taxon>Laurales</taxon>
        <taxon>Lauraceae</taxon>
        <taxon>Persea</taxon>
    </lineage>
</organism>
<gene>
    <name evidence="1" type="ORF">MRB53_023434</name>
</gene>
<dbReference type="EMBL" id="CM056815">
    <property type="protein sequence ID" value="KAJ8630111.1"/>
    <property type="molecule type" value="Genomic_DNA"/>
</dbReference>
<keyword evidence="2" id="KW-1185">Reference proteome</keyword>
<comment type="caution">
    <text evidence="1">The sequence shown here is derived from an EMBL/GenBank/DDBJ whole genome shotgun (WGS) entry which is preliminary data.</text>
</comment>
<proteinExistence type="predicted"/>
<reference evidence="1 2" key="1">
    <citation type="journal article" date="2022" name="Hortic Res">
        <title>A haplotype resolved chromosomal level avocado genome allows analysis of novel avocado genes.</title>
        <authorList>
            <person name="Nath O."/>
            <person name="Fletcher S.J."/>
            <person name="Hayward A."/>
            <person name="Shaw L.M."/>
            <person name="Masouleh A.K."/>
            <person name="Furtado A."/>
            <person name="Henry R.J."/>
            <person name="Mitter N."/>
        </authorList>
    </citation>
    <scope>NUCLEOTIDE SEQUENCE [LARGE SCALE GENOMIC DNA]</scope>
    <source>
        <strain evidence="2">cv. Hass</strain>
    </source>
</reference>